<name>A0AAN8B8A3_9TELE</name>
<proteinExistence type="predicted"/>
<dbReference type="AlphaFoldDB" id="A0AAN8B8A3"/>
<evidence type="ECO:0000313" key="1">
    <source>
        <dbReference type="EMBL" id="KAK5879957.1"/>
    </source>
</evidence>
<sequence>MVQMCRGDTQWQSPPPSVPLGSFQRAGGCVCFGRHESTKSGGPSLYPCFDPSIERTQAWRSLCVPPACACLDGWSPAETGG</sequence>
<dbReference type="Proteomes" id="UP001335648">
    <property type="component" value="Unassembled WGS sequence"/>
</dbReference>
<protein>
    <submittedName>
        <fullName evidence="1">Uncharacterized protein</fullName>
    </submittedName>
</protein>
<keyword evidence="2" id="KW-1185">Reference proteome</keyword>
<accession>A0AAN8B8A3</accession>
<organism evidence="1 2">
    <name type="scientific">Champsocephalus esox</name>
    <name type="common">pike icefish</name>
    <dbReference type="NCBI Taxonomy" id="159716"/>
    <lineage>
        <taxon>Eukaryota</taxon>
        <taxon>Metazoa</taxon>
        <taxon>Chordata</taxon>
        <taxon>Craniata</taxon>
        <taxon>Vertebrata</taxon>
        <taxon>Euteleostomi</taxon>
        <taxon>Actinopterygii</taxon>
        <taxon>Neopterygii</taxon>
        <taxon>Teleostei</taxon>
        <taxon>Neoteleostei</taxon>
        <taxon>Acanthomorphata</taxon>
        <taxon>Eupercaria</taxon>
        <taxon>Perciformes</taxon>
        <taxon>Notothenioidei</taxon>
        <taxon>Channichthyidae</taxon>
        <taxon>Champsocephalus</taxon>
    </lineage>
</organism>
<reference evidence="1 2" key="1">
    <citation type="journal article" date="2023" name="Mol. Biol. Evol.">
        <title>Genomics of Secondarily Temperate Adaptation in the Only Non-Antarctic Icefish.</title>
        <authorList>
            <person name="Rivera-Colon A.G."/>
            <person name="Rayamajhi N."/>
            <person name="Minhas B.F."/>
            <person name="Madrigal G."/>
            <person name="Bilyk K.T."/>
            <person name="Yoon V."/>
            <person name="Hune M."/>
            <person name="Gregory S."/>
            <person name="Cheng C.H.C."/>
            <person name="Catchen J.M."/>
        </authorList>
    </citation>
    <scope>NUCLEOTIDE SEQUENCE [LARGE SCALE GENOMIC DNA]</scope>
    <source>
        <strain evidence="1">JC2023a</strain>
    </source>
</reference>
<gene>
    <name evidence="1" type="ORF">CesoFtcFv8_023030</name>
</gene>
<dbReference type="EMBL" id="JAULUE010002064">
    <property type="protein sequence ID" value="KAK5879957.1"/>
    <property type="molecule type" value="Genomic_DNA"/>
</dbReference>
<evidence type="ECO:0000313" key="2">
    <source>
        <dbReference type="Proteomes" id="UP001335648"/>
    </source>
</evidence>
<comment type="caution">
    <text evidence="1">The sequence shown here is derived from an EMBL/GenBank/DDBJ whole genome shotgun (WGS) entry which is preliminary data.</text>
</comment>